<evidence type="ECO:0000256" key="1">
    <source>
        <dbReference type="SAM" id="MobiDB-lite"/>
    </source>
</evidence>
<name>A0A4R8QQZ9_COLTR</name>
<dbReference type="Proteomes" id="UP000295703">
    <property type="component" value="Unassembled WGS sequence"/>
</dbReference>
<proteinExistence type="predicted"/>
<accession>A0A4R8QQZ9</accession>
<protein>
    <submittedName>
        <fullName evidence="2">Uncharacterized protein</fullName>
    </submittedName>
</protein>
<dbReference type="EMBL" id="RYZW01000125">
    <property type="protein sequence ID" value="TDZ44809.1"/>
    <property type="molecule type" value="Genomic_DNA"/>
</dbReference>
<reference evidence="2 3" key="1">
    <citation type="submission" date="2018-12" db="EMBL/GenBank/DDBJ databases">
        <title>Genome sequence and assembly of Colletotrichum trifolii.</title>
        <authorList>
            <person name="Gan P."/>
            <person name="Shirasu K."/>
        </authorList>
    </citation>
    <scope>NUCLEOTIDE SEQUENCE [LARGE SCALE GENOMIC DNA]</scope>
    <source>
        <strain evidence="2 3">543-2</strain>
    </source>
</reference>
<evidence type="ECO:0000313" key="3">
    <source>
        <dbReference type="Proteomes" id="UP000295703"/>
    </source>
</evidence>
<sequence>MDNDTDDDRRMFRQVTPWSGSADLGIYGWPAACQALTSTQYSLCGSSARISRLGGHEFILLINGYERENVAASWQPKFTMIAQLRARSAVVRRTRVSLARPSRTKKGGNIASFLALGTAWLHYKRARNRALSGLSVVPSFWRGEERRKDSVRLRTTRCFSDNMPQRLPHSTRERKRPTPHEVSAEEICSPHDAWQHVRENTAPGDLMRRRFFDSHNRRILT</sequence>
<comment type="caution">
    <text evidence="2">The sequence shown here is derived from an EMBL/GenBank/DDBJ whole genome shotgun (WGS) entry which is preliminary data.</text>
</comment>
<keyword evidence="3" id="KW-1185">Reference proteome</keyword>
<gene>
    <name evidence="2" type="ORF">CTRI78_v009306</name>
</gene>
<evidence type="ECO:0000313" key="2">
    <source>
        <dbReference type="EMBL" id="TDZ44809.1"/>
    </source>
</evidence>
<feature type="region of interest" description="Disordered" evidence="1">
    <location>
        <begin position="161"/>
        <end position="183"/>
    </location>
</feature>
<dbReference type="AlphaFoldDB" id="A0A4R8QQZ9"/>
<organism evidence="2 3">
    <name type="scientific">Colletotrichum trifolii</name>
    <dbReference type="NCBI Taxonomy" id="5466"/>
    <lineage>
        <taxon>Eukaryota</taxon>
        <taxon>Fungi</taxon>
        <taxon>Dikarya</taxon>
        <taxon>Ascomycota</taxon>
        <taxon>Pezizomycotina</taxon>
        <taxon>Sordariomycetes</taxon>
        <taxon>Hypocreomycetidae</taxon>
        <taxon>Glomerellales</taxon>
        <taxon>Glomerellaceae</taxon>
        <taxon>Colletotrichum</taxon>
        <taxon>Colletotrichum orbiculare species complex</taxon>
    </lineage>
</organism>